<dbReference type="RefSeq" id="WP_111593061.1">
    <property type="nucleotide sequence ID" value="NZ_QLMA01000005.1"/>
</dbReference>
<evidence type="ECO:0000256" key="1">
    <source>
        <dbReference type="SAM" id="Phobius"/>
    </source>
</evidence>
<sequence length="434" mass="48928">MKTFTFRFHNPKNVLLYLLLMILGPVLALVIIMAMNITSLAPFLAAILLPLGGGMYLMFVKGKAKDTIDLDNAGLTSEFYGRINFDDIEQIIDLPWYQRNPPSMSLRLKSGKKVRWNVTYRSNVFNNEQDAITFSEFTAALQRRLDSRYARKLQQREPVTAEDPAIQLKREETKNSKMAYWTVPLGFIFALASLIKACGKDWIKDRGPNFSKFTEMQEKKFDGNIRIAKSMVDSMSVAQGEVYLYSNDSSATIKLLPNLSVNEPTGIKLFELTANNEELDKFIEHPDSFELKMLIVGSDSIIKSMNKSMMNYGDSASSNLYIRCYDPKHLLAPPGSRRNEPLDSATARPFDVTTAIALYDTLKPGKAIGEAYPGMKIMLAQVKHSSSFRVYLAGRKQDGISAQLFQNSVYALNKQFAAVGVDTSKFVKHTFFEK</sequence>
<reference evidence="2 3" key="1">
    <citation type="submission" date="2018-06" db="EMBL/GenBank/DDBJ databases">
        <title>Genomic Encyclopedia of Archaeal and Bacterial Type Strains, Phase II (KMG-II): from individual species to whole genera.</title>
        <authorList>
            <person name="Goeker M."/>
        </authorList>
    </citation>
    <scope>NUCLEOTIDE SEQUENCE [LARGE SCALE GENOMIC DNA]</scope>
    <source>
        <strain evidence="2 3">DSM 29821</strain>
    </source>
</reference>
<dbReference type="EMBL" id="QLMA01000005">
    <property type="protein sequence ID" value="RAJ80033.1"/>
    <property type="molecule type" value="Genomic_DNA"/>
</dbReference>
<comment type="caution">
    <text evidence="2">The sequence shown here is derived from an EMBL/GenBank/DDBJ whole genome shotgun (WGS) entry which is preliminary data.</text>
</comment>
<keyword evidence="1" id="KW-0472">Membrane</keyword>
<keyword evidence="1" id="KW-1133">Transmembrane helix</keyword>
<dbReference type="Proteomes" id="UP000249819">
    <property type="component" value="Unassembled WGS sequence"/>
</dbReference>
<keyword evidence="3" id="KW-1185">Reference proteome</keyword>
<accession>A0A327VXH4</accession>
<organism evidence="2 3">
    <name type="scientific">Chitinophaga dinghuensis</name>
    <dbReference type="NCBI Taxonomy" id="1539050"/>
    <lineage>
        <taxon>Bacteria</taxon>
        <taxon>Pseudomonadati</taxon>
        <taxon>Bacteroidota</taxon>
        <taxon>Chitinophagia</taxon>
        <taxon>Chitinophagales</taxon>
        <taxon>Chitinophagaceae</taxon>
        <taxon>Chitinophaga</taxon>
    </lineage>
</organism>
<dbReference type="AlphaFoldDB" id="A0A327VXH4"/>
<protein>
    <submittedName>
        <fullName evidence="2">Uncharacterized protein</fullName>
    </submittedName>
</protein>
<evidence type="ECO:0000313" key="2">
    <source>
        <dbReference type="EMBL" id="RAJ80033.1"/>
    </source>
</evidence>
<gene>
    <name evidence="2" type="ORF">CLV59_105140</name>
</gene>
<evidence type="ECO:0000313" key="3">
    <source>
        <dbReference type="Proteomes" id="UP000249819"/>
    </source>
</evidence>
<feature type="transmembrane region" description="Helical" evidence="1">
    <location>
        <begin position="40"/>
        <end position="59"/>
    </location>
</feature>
<proteinExistence type="predicted"/>
<feature type="transmembrane region" description="Helical" evidence="1">
    <location>
        <begin position="178"/>
        <end position="195"/>
    </location>
</feature>
<feature type="transmembrane region" description="Helical" evidence="1">
    <location>
        <begin position="14"/>
        <end position="34"/>
    </location>
</feature>
<keyword evidence="1" id="KW-0812">Transmembrane</keyword>
<name>A0A327VXH4_9BACT</name>
<dbReference type="OrthoDB" id="6181406at2"/>